<evidence type="ECO:0000256" key="4">
    <source>
        <dbReference type="ARBA" id="ARBA00022475"/>
    </source>
</evidence>
<evidence type="ECO:0000256" key="1">
    <source>
        <dbReference type="ARBA" id="ARBA00004651"/>
    </source>
</evidence>
<evidence type="ECO:0000256" key="7">
    <source>
        <dbReference type="ARBA" id="ARBA00023065"/>
    </source>
</evidence>
<dbReference type="Pfam" id="PF01554">
    <property type="entry name" value="MatE"/>
    <property type="match status" value="2"/>
</dbReference>
<dbReference type="PANTHER" id="PTHR43298:SF2">
    <property type="entry name" value="FMN_FAD EXPORTER YEEO-RELATED"/>
    <property type="match status" value="1"/>
</dbReference>
<keyword evidence="6 10" id="KW-1133">Transmembrane helix</keyword>
<dbReference type="PIRSF" id="PIRSF006603">
    <property type="entry name" value="DinF"/>
    <property type="match status" value="1"/>
</dbReference>
<keyword evidence="5 10" id="KW-0812">Transmembrane</keyword>
<dbReference type="EMBL" id="JACJLT010000043">
    <property type="protein sequence ID" value="MBM6875228.1"/>
    <property type="molecule type" value="Genomic_DNA"/>
</dbReference>
<feature type="transmembrane region" description="Helical" evidence="10">
    <location>
        <begin position="189"/>
        <end position="213"/>
    </location>
</feature>
<feature type="transmembrane region" description="Helical" evidence="10">
    <location>
        <begin position="12"/>
        <end position="30"/>
    </location>
</feature>
<organism evidence="11 12">
    <name type="scientific">Fusobacterium mortiferum</name>
    <dbReference type="NCBI Taxonomy" id="850"/>
    <lineage>
        <taxon>Bacteria</taxon>
        <taxon>Fusobacteriati</taxon>
        <taxon>Fusobacteriota</taxon>
        <taxon>Fusobacteriia</taxon>
        <taxon>Fusobacteriales</taxon>
        <taxon>Fusobacteriaceae</taxon>
        <taxon>Fusobacterium</taxon>
    </lineage>
</organism>
<dbReference type="InterPro" id="IPR048279">
    <property type="entry name" value="MdtK-like"/>
</dbReference>
<keyword evidence="4" id="KW-1003">Cell membrane</keyword>
<dbReference type="InterPro" id="IPR050222">
    <property type="entry name" value="MATE_MdtK"/>
</dbReference>
<accession>A0ABS2G3Q8</accession>
<dbReference type="NCBIfam" id="TIGR00797">
    <property type="entry name" value="matE"/>
    <property type="match status" value="1"/>
</dbReference>
<feature type="transmembrane region" description="Helical" evidence="10">
    <location>
        <begin position="410"/>
        <end position="433"/>
    </location>
</feature>
<proteinExistence type="predicted"/>
<keyword evidence="3" id="KW-0050">Antiport</keyword>
<protein>
    <recommendedName>
        <fullName evidence="9">Multidrug-efflux transporter</fullName>
    </recommendedName>
</protein>
<keyword evidence="12" id="KW-1185">Reference proteome</keyword>
<evidence type="ECO:0000256" key="9">
    <source>
        <dbReference type="ARBA" id="ARBA00031636"/>
    </source>
</evidence>
<feature type="transmembrane region" description="Helical" evidence="10">
    <location>
        <begin position="50"/>
        <end position="75"/>
    </location>
</feature>
<feature type="transmembrane region" description="Helical" evidence="10">
    <location>
        <begin position="383"/>
        <end position="404"/>
    </location>
</feature>
<feature type="transmembrane region" description="Helical" evidence="10">
    <location>
        <begin position="310"/>
        <end position="334"/>
    </location>
</feature>
<keyword evidence="8 10" id="KW-0472">Membrane</keyword>
<comment type="subcellular location">
    <subcellularLocation>
        <location evidence="1">Cell membrane</location>
        <topology evidence="1">Multi-pass membrane protein</topology>
    </subcellularLocation>
</comment>
<reference evidence="11 12" key="1">
    <citation type="journal article" date="2021" name="Sci. Rep.">
        <title>The distribution of antibiotic resistance genes in chicken gut microbiota commensals.</title>
        <authorList>
            <person name="Juricova H."/>
            <person name="Matiasovicova J."/>
            <person name="Kubasova T."/>
            <person name="Cejkova D."/>
            <person name="Rychlik I."/>
        </authorList>
    </citation>
    <scope>NUCLEOTIDE SEQUENCE [LARGE SCALE GENOMIC DNA]</scope>
    <source>
        <strain evidence="11 12">An425</strain>
    </source>
</reference>
<keyword evidence="7" id="KW-0406">Ion transport</keyword>
<feature type="transmembrane region" description="Helical" evidence="10">
    <location>
        <begin position="132"/>
        <end position="154"/>
    </location>
</feature>
<dbReference type="Proteomes" id="UP000728968">
    <property type="component" value="Unassembled WGS sequence"/>
</dbReference>
<feature type="transmembrane region" description="Helical" evidence="10">
    <location>
        <begin position="356"/>
        <end position="376"/>
    </location>
</feature>
<name>A0ABS2G3Q8_FUSMR</name>
<evidence type="ECO:0000313" key="12">
    <source>
        <dbReference type="Proteomes" id="UP000728968"/>
    </source>
</evidence>
<evidence type="ECO:0000313" key="11">
    <source>
        <dbReference type="EMBL" id="MBM6875228.1"/>
    </source>
</evidence>
<evidence type="ECO:0000256" key="8">
    <source>
        <dbReference type="ARBA" id="ARBA00023136"/>
    </source>
</evidence>
<evidence type="ECO:0000256" key="5">
    <source>
        <dbReference type="ARBA" id="ARBA00022692"/>
    </source>
</evidence>
<evidence type="ECO:0000256" key="3">
    <source>
        <dbReference type="ARBA" id="ARBA00022449"/>
    </source>
</evidence>
<dbReference type="CDD" id="cd13138">
    <property type="entry name" value="MATE_yoeA_like"/>
    <property type="match status" value="1"/>
</dbReference>
<feature type="transmembrane region" description="Helical" evidence="10">
    <location>
        <begin position="280"/>
        <end position="298"/>
    </location>
</feature>
<dbReference type="RefSeq" id="WP_204716143.1">
    <property type="nucleotide sequence ID" value="NZ_JACJLT010000043.1"/>
</dbReference>
<feature type="transmembrane region" description="Helical" evidence="10">
    <location>
        <begin position="95"/>
        <end position="120"/>
    </location>
</feature>
<dbReference type="PANTHER" id="PTHR43298">
    <property type="entry name" value="MULTIDRUG RESISTANCE PROTEIN NORM-RELATED"/>
    <property type="match status" value="1"/>
</dbReference>
<evidence type="ECO:0000256" key="2">
    <source>
        <dbReference type="ARBA" id="ARBA00022448"/>
    </source>
</evidence>
<comment type="caution">
    <text evidence="11">The sequence shown here is derived from an EMBL/GenBank/DDBJ whole genome shotgun (WGS) entry which is preliminary data.</text>
</comment>
<keyword evidence="2" id="KW-0813">Transport</keyword>
<sequence>MTDLTKGSPTKQMLKFAMPVCLGNLFQLFYSLSDTRIVGSTLGEHALAAVGASTSISTLLIGFLTGLTNGFAILVAQDFGARNFEKIRKTVAGTLLLGLGTAILISFISVTFLTPILKILNVSEELFEQSYGYIRAILLGIVATMFYNAFASVLRAIGDTVAPLIFLIIACGVNIALDLYFILELKTGVVGAAWATVISQGLSVLLCMIYMWWRYPIFHLKLEDFRLNFSLIKKLYASGLSMGMMMSFVYFGTLALQIAINTFGTNTIVAHTAARKLTEFFMLPFGVMSITMATYCGQNKGAKRPDRIKIGIWQAIYITWLWTVLIIILSYTVAPKLVYMVTGTSFEEIVKIAEKYLRINTLFYFVPAVIAILRNAMQGIGDLITPIFSSLIELVGKVMIAFFLAPKIHYMGIIIAEPIVWVLMVIPLIIMIIRNPIFKEELKR</sequence>
<dbReference type="InterPro" id="IPR002528">
    <property type="entry name" value="MATE_fam"/>
</dbReference>
<feature type="transmembrane region" description="Helical" evidence="10">
    <location>
        <begin position="161"/>
        <end position="183"/>
    </location>
</feature>
<evidence type="ECO:0000256" key="10">
    <source>
        <dbReference type="SAM" id="Phobius"/>
    </source>
</evidence>
<feature type="transmembrane region" description="Helical" evidence="10">
    <location>
        <begin position="234"/>
        <end position="260"/>
    </location>
</feature>
<evidence type="ECO:0000256" key="6">
    <source>
        <dbReference type="ARBA" id="ARBA00022989"/>
    </source>
</evidence>
<gene>
    <name evidence="11" type="ORF">H6A04_06110</name>
</gene>